<name>A0A7W7HYI4_9ACTN</name>
<accession>A0A7W7HYI4</accession>
<dbReference type="EMBL" id="JACHNH010000001">
    <property type="protein sequence ID" value="MBB4763138.1"/>
    <property type="molecule type" value="Genomic_DNA"/>
</dbReference>
<sequence length="621" mass="64494">MTARLVLEQVPMPGPDGEVSAAAFSPDGGLLATGGEDGVVRLWDAAGSRQIRSLEVGDEDDVRVLAVAFGGGLRTVLAAGTDDGRVVTWSPGDGERLSVFATGERYVRSIAVHPHGGLLAAGVGDTVRLWDPATGRPVRDLTGHTGQVHGVAFNAGGDLLASAGMDGIRLWNPSTGELIRTFTGHPASLTTVAFDPAGDRLAGTGATAGVVRIWHARTGREMAVVDWRGATPKTVAFSPDGRVLALGSPSRSLRLCDTTTGAELCSLTGRRMGVVSAAFFSPDGTEVLTVAGRARHRLPPGSFDRSFGRWRIREIDVEPSGVVAVPADDRRVLRHPSHVHSMAFSPDGGRLVTNDGTVRVWRLDGDGDAAGVGNANVVADVVWSPDGAVFAFTRGLTTVVLVDPETGREVRNWDCGMIGVSSLAFSADGGKLAAALGDHSIVIWDPSTGRTLQRLTGPRSTTSAGRSAMTFSPDGTRLAKGAEDGTYAVHLWHLGTGRLRQLHGHTDYVVAVAFDPSGARLASGGLDRSVVLWDAATGDELGELTGHTGALRAVAFSPDGTRLATADSAGTVDLRDPVTGSPTHRLTHDGGPVTSIAFSPDGAGLATAGSDTTVRLWTLPA</sequence>
<keyword evidence="5" id="KW-1185">Reference proteome</keyword>
<reference evidence="4 5" key="1">
    <citation type="submission" date="2020-08" db="EMBL/GenBank/DDBJ databases">
        <title>Sequencing the genomes of 1000 actinobacteria strains.</title>
        <authorList>
            <person name="Klenk H.-P."/>
        </authorList>
    </citation>
    <scope>NUCLEOTIDE SEQUENCE [LARGE SCALE GENOMIC DNA]</scope>
    <source>
        <strain evidence="4 5">DSM 43149</strain>
    </source>
</reference>
<evidence type="ECO:0000256" key="1">
    <source>
        <dbReference type="ARBA" id="ARBA00022574"/>
    </source>
</evidence>
<evidence type="ECO:0000313" key="5">
    <source>
        <dbReference type="Proteomes" id="UP000578112"/>
    </source>
</evidence>
<dbReference type="Gene3D" id="2.130.10.10">
    <property type="entry name" value="YVTN repeat-like/Quinoprotein amine dehydrogenase"/>
    <property type="match status" value="4"/>
</dbReference>
<dbReference type="RefSeq" id="WP_184994475.1">
    <property type="nucleotide sequence ID" value="NZ_BOMK01000010.1"/>
</dbReference>
<dbReference type="InterPro" id="IPR001680">
    <property type="entry name" value="WD40_rpt"/>
</dbReference>
<evidence type="ECO:0000256" key="2">
    <source>
        <dbReference type="ARBA" id="ARBA00022737"/>
    </source>
</evidence>
<dbReference type="SUPFAM" id="SSF50998">
    <property type="entry name" value="Quinoprotein alcohol dehydrogenase-like"/>
    <property type="match status" value="1"/>
</dbReference>
<keyword evidence="1 3" id="KW-0853">WD repeat</keyword>
<dbReference type="InterPro" id="IPR020472">
    <property type="entry name" value="WD40_PAC1"/>
</dbReference>
<dbReference type="InterPro" id="IPR015943">
    <property type="entry name" value="WD40/YVTN_repeat-like_dom_sf"/>
</dbReference>
<comment type="caution">
    <text evidence="4">The sequence shown here is derived from an EMBL/GenBank/DDBJ whole genome shotgun (WGS) entry which is preliminary data.</text>
</comment>
<dbReference type="CDD" id="cd00200">
    <property type="entry name" value="WD40"/>
    <property type="match status" value="2"/>
</dbReference>
<organism evidence="4 5">
    <name type="scientific">Actinoplanes digitatis</name>
    <dbReference type="NCBI Taxonomy" id="1868"/>
    <lineage>
        <taxon>Bacteria</taxon>
        <taxon>Bacillati</taxon>
        <taxon>Actinomycetota</taxon>
        <taxon>Actinomycetes</taxon>
        <taxon>Micromonosporales</taxon>
        <taxon>Micromonosporaceae</taxon>
        <taxon>Actinoplanes</taxon>
    </lineage>
</organism>
<dbReference type="Pfam" id="PF00400">
    <property type="entry name" value="WD40"/>
    <property type="match status" value="9"/>
</dbReference>
<dbReference type="PROSITE" id="PS50294">
    <property type="entry name" value="WD_REPEATS_REGION"/>
    <property type="match status" value="3"/>
</dbReference>
<evidence type="ECO:0000313" key="4">
    <source>
        <dbReference type="EMBL" id="MBB4763138.1"/>
    </source>
</evidence>
<dbReference type="PRINTS" id="PR00320">
    <property type="entry name" value="GPROTEINBRPT"/>
</dbReference>
<feature type="repeat" description="WD" evidence="3">
    <location>
        <begin position="420"/>
        <end position="454"/>
    </location>
</feature>
<proteinExistence type="predicted"/>
<feature type="repeat" description="WD" evidence="3">
    <location>
        <begin position="586"/>
        <end position="621"/>
    </location>
</feature>
<feature type="repeat" description="WD" evidence="3">
    <location>
        <begin position="544"/>
        <end position="585"/>
    </location>
</feature>
<feature type="repeat" description="WD" evidence="3">
    <location>
        <begin position="12"/>
        <end position="53"/>
    </location>
</feature>
<feature type="repeat" description="WD" evidence="3">
    <location>
        <begin position="502"/>
        <end position="543"/>
    </location>
</feature>
<gene>
    <name evidence="4" type="ORF">BJ971_003694</name>
</gene>
<dbReference type="PANTHER" id="PTHR19879:SF9">
    <property type="entry name" value="TRANSCRIPTION INITIATION FACTOR TFIID SUBUNIT 5"/>
    <property type="match status" value="1"/>
</dbReference>
<feature type="repeat" description="WD" evidence="3">
    <location>
        <begin position="182"/>
        <end position="224"/>
    </location>
</feature>
<dbReference type="PROSITE" id="PS00678">
    <property type="entry name" value="WD_REPEATS_1"/>
    <property type="match status" value="1"/>
</dbReference>
<keyword evidence="2" id="KW-0677">Repeat</keyword>
<dbReference type="Proteomes" id="UP000578112">
    <property type="component" value="Unassembled WGS sequence"/>
</dbReference>
<dbReference type="InterPro" id="IPR011047">
    <property type="entry name" value="Quinoprotein_ADH-like_sf"/>
</dbReference>
<evidence type="ECO:0000256" key="3">
    <source>
        <dbReference type="PROSITE-ProRule" id="PRU00221"/>
    </source>
</evidence>
<dbReference type="InterPro" id="IPR019775">
    <property type="entry name" value="WD40_repeat_CS"/>
</dbReference>
<dbReference type="PROSITE" id="PS50082">
    <property type="entry name" value="WD_REPEATS_2"/>
    <property type="match status" value="7"/>
</dbReference>
<dbReference type="SMART" id="SM00320">
    <property type="entry name" value="WD40"/>
    <property type="match status" value="12"/>
</dbReference>
<feature type="repeat" description="WD" evidence="3">
    <location>
        <begin position="141"/>
        <end position="181"/>
    </location>
</feature>
<protein>
    <submittedName>
        <fullName evidence="4">WD40 repeat protein</fullName>
    </submittedName>
</protein>
<dbReference type="AlphaFoldDB" id="A0A7W7HYI4"/>
<dbReference type="SUPFAM" id="SSF50978">
    <property type="entry name" value="WD40 repeat-like"/>
    <property type="match status" value="1"/>
</dbReference>
<dbReference type="PANTHER" id="PTHR19879">
    <property type="entry name" value="TRANSCRIPTION INITIATION FACTOR TFIID"/>
    <property type="match status" value="1"/>
</dbReference>
<dbReference type="InterPro" id="IPR036322">
    <property type="entry name" value="WD40_repeat_dom_sf"/>
</dbReference>